<reference evidence="1" key="1">
    <citation type="submission" date="2019-05" db="EMBL/GenBank/DDBJ databases">
        <title>Annotation for the trematode Paragonimus heterotremus.</title>
        <authorList>
            <person name="Choi Y.-J."/>
        </authorList>
    </citation>
    <scope>NUCLEOTIDE SEQUENCE</scope>
    <source>
        <strain evidence="1">LC</strain>
    </source>
</reference>
<dbReference type="AlphaFoldDB" id="A0A8J4T387"/>
<evidence type="ECO:0000313" key="2">
    <source>
        <dbReference type="Proteomes" id="UP000748531"/>
    </source>
</evidence>
<comment type="caution">
    <text evidence="1">The sequence shown here is derived from an EMBL/GenBank/DDBJ whole genome shotgun (WGS) entry which is preliminary data.</text>
</comment>
<organism evidence="1 2">
    <name type="scientific">Paragonimus heterotremus</name>
    <dbReference type="NCBI Taxonomy" id="100268"/>
    <lineage>
        <taxon>Eukaryota</taxon>
        <taxon>Metazoa</taxon>
        <taxon>Spiralia</taxon>
        <taxon>Lophotrochozoa</taxon>
        <taxon>Platyhelminthes</taxon>
        <taxon>Trematoda</taxon>
        <taxon>Digenea</taxon>
        <taxon>Plagiorchiida</taxon>
        <taxon>Troglotremata</taxon>
        <taxon>Troglotrematidae</taxon>
        <taxon>Paragonimus</taxon>
    </lineage>
</organism>
<dbReference type="OrthoDB" id="10362561at2759"/>
<proteinExistence type="predicted"/>
<protein>
    <submittedName>
        <fullName evidence="1">Uncharacterized protein</fullName>
    </submittedName>
</protein>
<sequence>MTLSKFVQWSRSRSQKQVEPLRRFSLKGLYLQAEFLRGRVLQPVLRIISLGSLFNVGSGGGQLSPAQLRLMLSDLGCLVVPHHVVISNVDQKLSADGEPIGCKTIPDEVDLMIDQVEYIGNAIKCIRSSTGAEPPKVHSYL</sequence>
<dbReference type="EMBL" id="LUCH01007299">
    <property type="protein sequence ID" value="KAF5396814.1"/>
    <property type="molecule type" value="Genomic_DNA"/>
</dbReference>
<evidence type="ECO:0000313" key="1">
    <source>
        <dbReference type="EMBL" id="KAF5396814.1"/>
    </source>
</evidence>
<gene>
    <name evidence="1" type="ORF">PHET_10248</name>
</gene>
<accession>A0A8J4T387</accession>
<dbReference type="Proteomes" id="UP000748531">
    <property type="component" value="Unassembled WGS sequence"/>
</dbReference>
<name>A0A8J4T387_9TREM</name>
<keyword evidence="2" id="KW-1185">Reference proteome</keyword>